<organism evidence="6 7">
    <name type="scientific">Noviherbaspirillum suwonense</name>
    <dbReference type="NCBI Taxonomy" id="1224511"/>
    <lineage>
        <taxon>Bacteria</taxon>
        <taxon>Pseudomonadati</taxon>
        <taxon>Pseudomonadota</taxon>
        <taxon>Betaproteobacteria</taxon>
        <taxon>Burkholderiales</taxon>
        <taxon>Oxalobacteraceae</taxon>
        <taxon>Noviherbaspirillum</taxon>
    </lineage>
</organism>
<proteinExistence type="inferred from homology"/>
<name>A0ABY1QJ41_9BURK</name>
<protein>
    <submittedName>
        <fullName evidence="6">Pyridine nucleotide-disulphide oxidoreductase</fullName>
    </submittedName>
</protein>
<keyword evidence="7" id="KW-1185">Reference proteome</keyword>
<dbReference type="InterPro" id="IPR023753">
    <property type="entry name" value="FAD/NAD-binding_dom"/>
</dbReference>
<dbReference type="PANTHER" id="PTHR43429:SF3">
    <property type="entry name" value="NITRITE REDUCTASE [NAD(P)H]"/>
    <property type="match status" value="1"/>
</dbReference>
<evidence type="ECO:0000313" key="7">
    <source>
        <dbReference type="Proteomes" id="UP001158049"/>
    </source>
</evidence>
<evidence type="ECO:0000259" key="5">
    <source>
        <dbReference type="Pfam" id="PF07992"/>
    </source>
</evidence>
<dbReference type="PRINTS" id="PR00411">
    <property type="entry name" value="PNDRDTASEI"/>
</dbReference>
<comment type="cofactor">
    <cofactor evidence="1">
        <name>FAD</name>
        <dbReference type="ChEBI" id="CHEBI:57692"/>
    </cofactor>
</comment>
<evidence type="ECO:0000256" key="4">
    <source>
        <dbReference type="ARBA" id="ARBA00022827"/>
    </source>
</evidence>
<keyword evidence="4" id="KW-0274">FAD</keyword>
<reference evidence="6 7" key="1">
    <citation type="submission" date="2017-05" db="EMBL/GenBank/DDBJ databases">
        <authorList>
            <person name="Varghese N."/>
            <person name="Submissions S."/>
        </authorList>
    </citation>
    <scope>NUCLEOTIDE SEQUENCE [LARGE SCALE GENOMIC DNA]</scope>
    <source>
        <strain evidence="6 7">DSM 26001</strain>
    </source>
</reference>
<dbReference type="SUPFAM" id="SSF51905">
    <property type="entry name" value="FAD/NAD(P)-binding domain"/>
    <property type="match status" value="1"/>
</dbReference>
<evidence type="ECO:0000256" key="1">
    <source>
        <dbReference type="ARBA" id="ARBA00001974"/>
    </source>
</evidence>
<comment type="similarity">
    <text evidence="2">Belongs to the FAD-dependent oxidoreductase family.</text>
</comment>
<evidence type="ECO:0000256" key="3">
    <source>
        <dbReference type="ARBA" id="ARBA00022630"/>
    </source>
</evidence>
<gene>
    <name evidence="6" type="ORF">SAMN06295970_116102</name>
</gene>
<accession>A0ABY1QJ41</accession>
<dbReference type="PRINTS" id="PR00368">
    <property type="entry name" value="FADPNR"/>
</dbReference>
<comment type="caution">
    <text evidence="6">The sequence shown here is derived from an EMBL/GenBank/DDBJ whole genome shotgun (WGS) entry which is preliminary data.</text>
</comment>
<dbReference type="RefSeq" id="WP_283443871.1">
    <property type="nucleotide sequence ID" value="NZ_FXUL01000016.1"/>
</dbReference>
<sequence>MKHLIIGNGPTGVIAAETIVGNAPQDQVVLLGDEPEPCYSRMAIPYLLMGNIDERGTWLRKDPQHFGALGIRHEAGRAQRIDTLSSLVHLADGRSLSYDRLLIASGSSPVTPPVPGIDSAGVHACWTMEDARRIMQLARPGARVLQMGAGFIGCIIMEALASRGVTLTVVEMGDRMVPRMMGPGAGSMIKAWCEKKGIAVHTSTRVDAITPGAPLVVKLSTGDTIEADLVITATGVQPNIGFARDSGIHCKQGVLVDSTMQTSVPNIYAAGDCAEAWDDASGRTVVSAIQPNAVQQGRCAGMNMSGRPVRMVDVPQINVLDTLGLISTSFGRWDGVAGGDHAELLDAPGFRYLRLEFDGDRLVGSNAVGHIQHAGVLRGLIMQKVRLGSWKDRLMADPTRLTEAYIACAQRQDAWQHAH</sequence>
<dbReference type="EMBL" id="FXUL01000016">
    <property type="protein sequence ID" value="SMP70841.1"/>
    <property type="molecule type" value="Genomic_DNA"/>
</dbReference>
<dbReference type="InterPro" id="IPR050260">
    <property type="entry name" value="FAD-bd_OxRdtase"/>
</dbReference>
<dbReference type="PANTHER" id="PTHR43429">
    <property type="entry name" value="PYRIDINE NUCLEOTIDE-DISULFIDE OXIDOREDUCTASE DOMAIN-CONTAINING"/>
    <property type="match status" value="1"/>
</dbReference>
<feature type="domain" description="FAD/NAD(P)-binding" evidence="5">
    <location>
        <begin position="2"/>
        <end position="297"/>
    </location>
</feature>
<dbReference type="Gene3D" id="3.50.50.60">
    <property type="entry name" value="FAD/NAD(P)-binding domain"/>
    <property type="match status" value="2"/>
</dbReference>
<dbReference type="Proteomes" id="UP001158049">
    <property type="component" value="Unassembled WGS sequence"/>
</dbReference>
<keyword evidence="3" id="KW-0285">Flavoprotein</keyword>
<evidence type="ECO:0000313" key="6">
    <source>
        <dbReference type="EMBL" id="SMP70841.1"/>
    </source>
</evidence>
<evidence type="ECO:0000256" key="2">
    <source>
        <dbReference type="ARBA" id="ARBA00006442"/>
    </source>
</evidence>
<dbReference type="InterPro" id="IPR036188">
    <property type="entry name" value="FAD/NAD-bd_sf"/>
</dbReference>
<dbReference type="Pfam" id="PF07992">
    <property type="entry name" value="Pyr_redox_2"/>
    <property type="match status" value="1"/>
</dbReference>